<evidence type="ECO:0000313" key="2">
    <source>
        <dbReference type="EMBL" id="OGI95126.1"/>
    </source>
</evidence>
<organism evidence="2 3">
    <name type="scientific">Candidatus Nomurabacteria bacterium RIFCSPLOWO2_01_FULL_40_18</name>
    <dbReference type="NCBI Taxonomy" id="1801773"/>
    <lineage>
        <taxon>Bacteria</taxon>
        <taxon>Candidatus Nomuraibacteriota</taxon>
    </lineage>
</organism>
<evidence type="ECO:0000313" key="3">
    <source>
        <dbReference type="Proteomes" id="UP000176629"/>
    </source>
</evidence>
<name>A0A1F6XLY9_9BACT</name>
<evidence type="ECO:0000256" key="1">
    <source>
        <dbReference type="SAM" id="SignalP"/>
    </source>
</evidence>
<keyword evidence="1" id="KW-0732">Signal</keyword>
<sequence>MKTKIIQNIKSVIIILALVVGISYASAAWTNPTATPTGDNTPAPINVGGRDGLDQTKWYNQSKSGVLNLAHLFTSDLTVTNPDGTTTNIPDGSVLTADGANTGKVKWEAPTTTSCDAGTEWIAIRYAAGYPAVYLSPYPPTSYTYAGRTFYIYDSVKTWSGTDNEFIANPDAAFDNATDIPVGSTRATTRYIFNSAQLASENTATQQASIGTTTDGFASFMANRYACTANVVNAPTCHVNNSGVIMPFFGRTLGGSIYGSYTDSDSGSYLTTYVKVGGGTGVFTIGSTCGGGTTGGGGVATGSVGGGYYSSYITGGLQWTNWGTGVANQTCPSGYISKRISGESVSPSDPTVQAYLCLKQ</sequence>
<comment type="caution">
    <text evidence="2">The sequence shown here is derived from an EMBL/GenBank/DDBJ whole genome shotgun (WGS) entry which is preliminary data.</text>
</comment>
<dbReference type="EMBL" id="MFUX01000001">
    <property type="protein sequence ID" value="OGI95126.1"/>
    <property type="molecule type" value="Genomic_DNA"/>
</dbReference>
<proteinExistence type="predicted"/>
<dbReference type="AlphaFoldDB" id="A0A1F6XLY9"/>
<dbReference type="Proteomes" id="UP000176629">
    <property type="component" value="Unassembled WGS sequence"/>
</dbReference>
<feature type="chain" id="PRO_5009527432" evidence="1">
    <location>
        <begin position="28"/>
        <end position="360"/>
    </location>
</feature>
<accession>A0A1F6XLY9</accession>
<reference evidence="2 3" key="1">
    <citation type="journal article" date="2016" name="Nat. Commun.">
        <title>Thousands of microbial genomes shed light on interconnected biogeochemical processes in an aquifer system.</title>
        <authorList>
            <person name="Anantharaman K."/>
            <person name="Brown C.T."/>
            <person name="Hug L.A."/>
            <person name="Sharon I."/>
            <person name="Castelle C.J."/>
            <person name="Probst A.J."/>
            <person name="Thomas B.C."/>
            <person name="Singh A."/>
            <person name="Wilkins M.J."/>
            <person name="Karaoz U."/>
            <person name="Brodie E.L."/>
            <person name="Williams K.H."/>
            <person name="Hubbard S.S."/>
            <person name="Banfield J.F."/>
        </authorList>
    </citation>
    <scope>NUCLEOTIDE SEQUENCE [LARGE SCALE GENOMIC DNA]</scope>
</reference>
<gene>
    <name evidence="2" type="ORF">A3A03_01745</name>
</gene>
<protein>
    <submittedName>
        <fullName evidence="2">Uncharacterized protein</fullName>
    </submittedName>
</protein>
<feature type="signal peptide" evidence="1">
    <location>
        <begin position="1"/>
        <end position="27"/>
    </location>
</feature>
<dbReference type="STRING" id="1801773.A3A03_01745"/>